<proteinExistence type="predicted"/>
<name>A0ABY4SEJ3_AQUTE</name>
<keyword evidence="4" id="KW-1185">Reference proteome</keyword>
<keyword evidence="1" id="KW-0812">Transmembrane</keyword>
<gene>
    <name evidence="3" type="ORF">MW290_20860</name>
</gene>
<dbReference type="Pfam" id="PF00561">
    <property type="entry name" value="Abhydrolase_1"/>
    <property type="match status" value="1"/>
</dbReference>
<organism evidence="3 4">
    <name type="scientific">Aquincola tertiaricarbonis</name>
    <dbReference type="NCBI Taxonomy" id="391953"/>
    <lineage>
        <taxon>Bacteria</taxon>
        <taxon>Pseudomonadati</taxon>
        <taxon>Pseudomonadota</taxon>
        <taxon>Betaproteobacteria</taxon>
        <taxon>Burkholderiales</taxon>
        <taxon>Sphaerotilaceae</taxon>
        <taxon>Aquincola</taxon>
    </lineage>
</organism>
<evidence type="ECO:0000313" key="3">
    <source>
        <dbReference type="EMBL" id="URI11398.1"/>
    </source>
</evidence>
<dbReference type="PANTHER" id="PTHR43798">
    <property type="entry name" value="MONOACYLGLYCEROL LIPASE"/>
    <property type="match status" value="1"/>
</dbReference>
<dbReference type="Proteomes" id="UP001056201">
    <property type="component" value="Chromosome 2"/>
</dbReference>
<keyword evidence="1" id="KW-0472">Membrane</keyword>
<dbReference type="InterPro" id="IPR050266">
    <property type="entry name" value="AB_hydrolase_sf"/>
</dbReference>
<dbReference type="GO" id="GO:0016787">
    <property type="term" value="F:hydrolase activity"/>
    <property type="evidence" value="ECO:0007669"/>
    <property type="project" value="UniProtKB-KW"/>
</dbReference>
<feature type="domain" description="AB hydrolase-1" evidence="2">
    <location>
        <begin position="76"/>
        <end position="309"/>
    </location>
</feature>
<reference evidence="3" key="1">
    <citation type="submission" date="2022-05" db="EMBL/GenBank/DDBJ databases">
        <title>An RpoN-dependent PEP-CTERM gene is involved in floc formation of an Aquincola tertiaricarbonis strain.</title>
        <authorList>
            <person name="Qiu D."/>
            <person name="Xia M."/>
        </authorList>
    </citation>
    <scope>NUCLEOTIDE SEQUENCE</scope>
    <source>
        <strain evidence="3">RN12</strain>
    </source>
</reference>
<keyword evidence="3" id="KW-0378">Hydrolase</keyword>
<evidence type="ECO:0000256" key="1">
    <source>
        <dbReference type="SAM" id="Phobius"/>
    </source>
</evidence>
<dbReference type="PRINTS" id="PR00111">
    <property type="entry name" value="ABHYDROLASE"/>
</dbReference>
<sequence>MTRRAAEDDDGLSRWLLRLVGGLLIATALAVSLSRAPERPVESLVARWAPPPSQFLELGEQLLHLRDEGNAQDPLPVLLLHDVGSSLHTWQAWAPRLARQRRVISLDLPGAGLTGPQPQADYRPTTSARLVLAVMDQLKLPRVQLVGNGLGGEVALQVASLAPARVERLLLLNPTGLPWQPVQPPPAFLVARLPVLHWLSESLLPHGLMQAQQQFLRAPATPPSQAEVDRSFELLLREGNRRALHEQLLQWPDASTAAAWQTPAVPVRIVWGQQDRWLPADLADRLKARIPHADLVRLPEAGHLPQEDDTPGAWAAAKTFLGL</sequence>
<dbReference type="RefSeq" id="WP_250199593.1">
    <property type="nucleotide sequence ID" value="NZ_CP097636.1"/>
</dbReference>
<dbReference type="PANTHER" id="PTHR43798:SF33">
    <property type="entry name" value="HYDROLASE, PUTATIVE (AFU_ORTHOLOGUE AFUA_2G14860)-RELATED"/>
    <property type="match status" value="1"/>
</dbReference>
<feature type="transmembrane region" description="Helical" evidence="1">
    <location>
        <begin position="15"/>
        <end position="33"/>
    </location>
</feature>
<protein>
    <submittedName>
        <fullName evidence="3">Alpha/beta hydrolase</fullName>
    </submittedName>
</protein>
<dbReference type="InterPro" id="IPR029058">
    <property type="entry name" value="AB_hydrolase_fold"/>
</dbReference>
<dbReference type="InterPro" id="IPR000073">
    <property type="entry name" value="AB_hydrolase_1"/>
</dbReference>
<accession>A0ABY4SEJ3</accession>
<keyword evidence="1" id="KW-1133">Transmembrane helix</keyword>
<dbReference type="Gene3D" id="3.40.50.1820">
    <property type="entry name" value="alpha/beta hydrolase"/>
    <property type="match status" value="1"/>
</dbReference>
<evidence type="ECO:0000259" key="2">
    <source>
        <dbReference type="Pfam" id="PF00561"/>
    </source>
</evidence>
<dbReference type="SUPFAM" id="SSF53474">
    <property type="entry name" value="alpha/beta-Hydrolases"/>
    <property type="match status" value="1"/>
</dbReference>
<evidence type="ECO:0000313" key="4">
    <source>
        <dbReference type="Proteomes" id="UP001056201"/>
    </source>
</evidence>
<dbReference type="EMBL" id="CP097636">
    <property type="protein sequence ID" value="URI11398.1"/>
    <property type="molecule type" value="Genomic_DNA"/>
</dbReference>